<keyword evidence="2" id="KW-1003">Cell membrane</keyword>
<keyword evidence="3" id="KW-0997">Cell inner membrane</keyword>
<evidence type="ECO:0000256" key="7">
    <source>
        <dbReference type="SAM" id="Phobius"/>
    </source>
</evidence>
<dbReference type="InterPro" id="IPR051800">
    <property type="entry name" value="PqiA-PqiB_transport"/>
</dbReference>
<keyword evidence="5 7" id="KW-1133">Transmembrane helix</keyword>
<feature type="transmembrane region" description="Helical" evidence="7">
    <location>
        <begin position="47"/>
        <end position="67"/>
    </location>
</feature>
<dbReference type="EMBL" id="CP011308">
    <property type="protein sequence ID" value="AKF25116.1"/>
    <property type="molecule type" value="Genomic_DNA"/>
</dbReference>
<dbReference type="OrthoDB" id="9800207at2"/>
<dbReference type="GO" id="GO:0005886">
    <property type="term" value="C:plasma membrane"/>
    <property type="evidence" value="ECO:0007669"/>
    <property type="project" value="UniProtKB-SubCell"/>
</dbReference>
<keyword evidence="4 7" id="KW-0812">Transmembrane</keyword>
<dbReference type="AlphaFoldDB" id="A0A7U4RQW2"/>
<keyword evidence="9" id="KW-1185">Reference proteome</keyword>
<dbReference type="InterPro" id="IPR007498">
    <property type="entry name" value="PqiA-like"/>
</dbReference>
<evidence type="ECO:0000256" key="4">
    <source>
        <dbReference type="ARBA" id="ARBA00022692"/>
    </source>
</evidence>
<keyword evidence="6 7" id="KW-0472">Membrane</keyword>
<dbReference type="Pfam" id="PF04403">
    <property type="entry name" value="PqiA"/>
    <property type="match status" value="1"/>
</dbReference>
<organism evidence="8 9">
    <name type="scientific">Sulfurovum lithotrophicum</name>
    <dbReference type="NCBI Taxonomy" id="206403"/>
    <lineage>
        <taxon>Bacteria</taxon>
        <taxon>Pseudomonadati</taxon>
        <taxon>Campylobacterota</taxon>
        <taxon>Epsilonproteobacteria</taxon>
        <taxon>Campylobacterales</taxon>
        <taxon>Sulfurovaceae</taxon>
        <taxon>Sulfurovum</taxon>
    </lineage>
</organism>
<dbReference type="PANTHER" id="PTHR30462">
    <property type="entry name" value="INTERMEMBRANE TRANSPORT PROTEIN PQIB-RELATED"/>
    <property type="match status" value="1"/>
</dbReference>
<comment type="subcellular location">
    <subcellularLocation>
        <location evidence="1">Cell inner membrane</location>
    </subcellularLocation>
</comment>
<evidence type="ECO:0000256" key="3">
    <source>
        <dbReference type="ARBA" id="ARBA00022519"/>
    </source>
</evidence>
<evidence type="ECO:0000256" key="2">
    <source>
        <dbReference type="ARBA" id="ARBA00022475"/>
    </source>
</evidence>
<dbReference type="RefSeq" id="WP_046551197.1">
    <property type="nucleotide sequence ID" value="NZ_CP011308.1"/>
</dbReference>
<dbReference type="KEGG" id="slh:YH65_06700"/>
<evidence type="ECO:0008006" key="10">
    <source>
        <dbReference type="Google" id="ProtNLM"/>
    </source>
</evidence>
<feature type="transmembrane region" description="Helical" evidence="7">
    <location>
        <begin position="94"/>
        <end position="120"/>
    </location>
</feature>
<evidence type="ECO:0000256" key="6">
    <source>
        <dbReference type="ARBA" id="ARBA00023136"/>
    </source>
</evidence>
<evidence type="ECO:0000313" key="8">
    <source>
        <dbReference type="EMBL" id="AKF25116.1"/>
    </source>
</evidence>
<name>A0A7U4RQW2_9BACT</name>
<dbReference type="Proteomes" id="UP000034444">
    <property type="component" value="Chromosome"/>
</dbReference>
<protein>
    <recommendedName>
        <fullName evidence="10">Paraquat-inducible membrane protein A</fullName>
    </recommendedName>
</protein>
<feature type="transmembrane region" description="Helical" evidence="7">
    <location>
        <begin position="167"/>
        <end position="190"/>
    </location>
</feature>
<feature type="transmembrane region" description="Helical" evidence="7">
    <location>
        <begin position="141"/>
        <end position="161"/>
    </location>
</feature>
<evidence type="ECO:0000256" key="5">
    <source>
        <dbReference type="ARBA" id="ARBA00022989"/>
    </source>
</evidence>
<evidence type="ECO:0000256" key="1">
    <source>
        <dbReference type="ARBA" id="ARBA00004533"/>
    </source>
</evidence>
<gene>
    <name evidence="8" type="ORF">YH65_06700</name>
</gene>
<reference evidence="8 9" key="1">
    <citation type="submission" date="2015-04" db="EMBL/GenBank/DDBJ databases">
        <title>Complete genome sequence of Sulfurovum lithotrophicum ATCC BAA-797T.</title>
        <authorList>
            <person name="Ahn J."/>
            <person name="Park G."/>
            <person name="Jeon W."/>
            <person name="Jang Y."/>
            <person name="Jang M."/>
            <person name="Lee H."/>
            <person name="Lee H."/>
        </authorList>
    </citation>
    <scope>NUCLEOTIDE SEQUENCE [LARGE SCALE GENOMIC DNA]</scope>
    <source>
        <strain evidence="9">ATCC BAA-797 / 42BKT</strain>
    </source>
</reference>
<proteinExistence type="predicted"/>
<accession>A0A7U4RQW2</accession>
<sequence length="208" mass="23573">MMEVKEEDLLRCPTCEAVNIKKGERNICRRCGSHIYRHRRYKTEKSWAYLITAMIAYIPANLYPMLITSQFGNQEGSTIIGGVILLWEHGSYPIAAIIFFASIMIPIVKFLVLIYLLISVKYPIGKDSKVNKHKLYFMTEAIGPWSMIDVFVVAILMALIHLANIEIIAGTAATAFALSVFFTLLAAHAFDESLIQDNKTLHTMREKK</sequence>
<evidence type="ECO:0000313" key="9">
    <source>
        <dbReference type="Proteomes" id="UP000034444"/>
    </source>
</evidence>
<dbReference type="PANTHER" id="PTHR30462:SF3">
    <property type="entry name" value="INTERMEMBRANE TRANSPORT PROTEIN PQIA"/>
    <property type="match status" value="1"/>
</dbReference>
<reference evidence="9" key="2">
    <citation type="journal article" date="2017" name="Stand. Genomic Sci.">
        <title>Complete genome sequence of the sulfur-oxidizing chemolithoautotrophic Sulfurovum lithotrophicum 42BKTT.</title>
        <authorList>
            <person name="Jeon W."/>
            <person name="Priscilla L."/>
            <person name="Park G."/>
            <person name="Lee H."/>
            <person name="Lee N."/>
            <person name="Lee D."/>
            <person name="Kwon H."/>
            <person name="Ahn I."/>
            <person name="Lee C."/>
            <person name="Lee H."/>
            <person name="Ahn J."/>
        </authorList>
    </citation>
    <scope>NUCLEOTIDE SEQUENCE [LARGE SCALE GENOMIC DNA]</scope>
    <source>
        <strain evidence="9">ATCC BAA-797 / 42BKT</strain>
    </source>
</reference>